<dbReference type="InterPro" id="IPR014710">
    <property type="entry name" value="RmlC-like_jellyroll"/>
</dbReference>
<name>E1SMY8_FERBD</name>
<dbReference type="CDD" id="cd06981">
    <property type="entry name" value="cupin_reut_a1446"/>
    <property type="match status" value="1"/>
</dbReference>
<dbReference type="InterPro" id="IPR013096">
    <property type="entry name" value="Cupin_2"/>
</dbReference>
<dbReference type="Gene3D" id="2.60.120.10">
    <property type="entry name" value="Jelly Rolls"/>
    <property type="match status" value="1"/>
</dbReference>
<gene>
    <name evidence="2" type="ordered locus">Fbal_2455</name>
</gene>
<evidence type="ECO:0000259" key="1">
    <source>
        <dbReference type="Pfam" id="PF07883"/>
    </source>
</evidence>
<protein>
    <submittedName>
        <fullName evidence="2">Cupin 2 conserved barrel domain protein</fullName>
    </submittedName>
</protein>
<dbReference type="RefSeq" id="WP_013345963.1">
    <property type="nucleotide sequence ID" value="NC_014541.1"/>
</dbReference>
<dbReference type="Proteomes" id="UP000006683">
    <property type="component" value="Chromosome"/>
</dbReference>
<organism evidence="2 3">
    <name type="scientific">Ferrimonas balearica (strain DSM 9799 / CCM 4581 / KCTC 23876 / PAT)</name>
    <dbReference type="NCBI Taxonomy" id="550540"/>
    <lineage>
        <taxon>Bacteria</taxon>
        <taxon>Pseudomonadati</taxon>
        <taxon>Pseudomonadota</taxon>
        <taxon>Gammaproteobacteria</taxon>
        <taxon>Alteromonadales</taxon>
        <taxon>Ferrimonadaceae</taxon>
        <taxon>Ferrimonas</taxon>
    </lineage>
</organism>
<dbReference type="Pfam" id="PF07883">
    <property type="entry name" value="Cupin_2"/>
    <property type="match status" value="1"/>
</dbReference>
<dbReference type="InterPro" id="IPR011051">
    <property type="entry name" value="RmlC_Cupin_sf"/>
</dbReference>
<dbReference type="AlphaFoldDB" id="E1SMY8"/>
<proteinExistence type="predicted"/>
<evidence type="ECO:0000313" key="2">
    <source>
        <dbReference type="EMBL" id="ADN76657.1"/>
    </source>
</evidence>
<sequence>MSVVSGNLRAGLPGLGQSDSEWFDGLVQTPNARIERILSHGQVTPQGQWCDQAEDEFVVLIEGAAQLQIEGESQPRQLAAGDWLLLPAHCRHRVVWTDPNQPSLWLALHLRT</sequence>
<keyword evidence="3" id="KW-1185">Reference proteome</keyword>
<feature type="domain" description="Cupin type-2" evidence="1">
    <location>
        <begin position="51"/>
        <end position="107"/>
    </location>
</feature>
<dbReference type="KEGG" id="fbl:Fbal_2455"/>
<dbReference type="GeneID" id="67182664"/>
<dbReference type="SUPFAM" id="SSF51182">
    <property type="entry name" value="RmlC-like cupins"/>
    <property type="match status" value="1"/>
</dbReference>
<reference evidence="2 3" key="1">
    <citation type="journal article" date="2010" name="Stand. Genomic Sci.">
        <title>Complete genome sequence of Ferrimonas balearica type strain (PAT).</title>
        <authorList>
            <person name="Nolan M."/>
            <person name="Sikorski J."/>
            <person name="Davenport K."/>
            <person name="Lucas S."/>
            <person name="Glavina Del Rio T."/>
            <person name="Tice H."/>
            <person name="Cheng J."/>
            <person name="Goodwin L."/>
            <person name="Pitluck S."/>
            <person name="Liolios K."/>
            <person name="Ivanova N."/>
            <person name="Mavromatis K."/>
            <person name="Ovchinnikova G."/>
            <person name="Pati A."/>
            <person name="Chen A."/>
            <person name="Palaniappan K."/>
            <person name="Land M."/>
            <person name="Hauser L."/>
            <person name="Chang Y."/>
            <person name="Jeffries C."/>
            <person name="Tapia R."/>
            <person name="Brettin T."/>
            <person name="Detter J."/>
            <person name="Han C."/>
            <person name="Yasawong M."/>
            <person name="Rohde M."/>
            <person name="Tindall B."/>
            <person name="Goker M."/>
            <person name="Woyke T."/>
            <person name="Bristow J."/>
            <person name="Eisen J."/>
            <person name="Markowitz V."/>
            <person name="Hugenholtz P."/>
            <person name="Kyrpides N."/>
            <person name="Klenk H."/>
            <person name="Lapidus A."/>
        </authorList>
    </citation>
    <scope>NUCLEOTIDE SEQUENCE [LARGE SCALE GENOMIC DNA]</scope>
    <source>
        <strain evidence="3">DSM 9799 / CCM 4581 / KCTC 23876 / PAT</strain>
    </source>
</reference>
<evidence type="ECO:0000313" key="3">
    <source>
        <dbReference type="Proteomes" id="UP000006683"/>
    </source>
</evidence>
<dbReference type="HOGENOM" id="CLU_147397_0_1_6"/>
<accession>E1SMY8</accession>
<dbReference type="OrthoDB" id="9798585at2"/>
<dbReference type="STRING" id="550540.Fbal_2455"/>
<dbReference type="EMBL" id="CP002209">
    <property type="protein sequence ID" value="ADN76657.1"/>
    <property type="molecule type" value="Genomic_DNA"/>
</dbReference>
<dbReference type="eggNOG" id="COG1917">
    <property type="taxonomic scope" value="Bacteria"/>
</dbReference>